<feature type="compositionally biased region" description="Basic residues" evidence="1">
    <location>
        <begin position="92"/>
        <end position="102"/>
    </location>
</feature>
<sequence>MAAGQHARRRFARAARSPQPVPHGTMRGLRKRLCDELRGARPGRGARLRLLRVRRPPDGTDLRALPGADHRTRRGGGRPLLLLRPLRESGGRRRHRRPHRHPDTRLNPPPDRTAPDTNHPLPADAPRPSCTVVGCTASCCPANG</sequence>
<dbReference type="AlphaFoldDB" id="A0A9W4DPQ8"/>
<evidence type="ECO:0000313" key="3">
    <source>
        <dbReference type="Proteomes" id="UP001152519"/>
    </source>
</evidence>
<accession>A0A9W4DPQ8</accession>
<organism evidence="2 3">
    <name type="scientific">Actinacidiphila cocklensis</name>
    <dbReference type="NCBI Taxonomy" id="887465"/>
    <lineage>
        <taxon>Bacteria</taxon>
        <taxon>Bacillati</taxon>
        <taxon>Actinomycetota</taxon>
        <taxon>Actinomycetes</taxon>
        <taxon>Kitasatosporales</taxon>
        <taxon>Streptomycetaceae</taxon>
        <taxon>Actinacidiphila</taxon>
    </lineage>
</organism>
<protein>
    <submittedName>
        <fullName evidence="2">Uncharacterized protein</fullName>
    </submittedName>
</protein>
<keyword evidence="3" id="KW-1185">Reference proteome</keyword>
<comment type="caution">
    <text evidence="2">The sequence shown here is derived from an EMBL/GenBank/DDBJ whole genome shotgun (WGS) entry which is preliminary data.</text>
</comment>
<dbReference type="Proteomes" id="UP001152519">
    <property type="component" value="Unassembled WGS sequence"/>
</dbReference>
<evidence type="ECO:0000256" key="1">
    <source>
        <dbReference type="SAM" id="MobiDB-lite"/>
    </source>
</evidence>
<name>A0A9W4DPQ8_9ACTN</name>
<gene>
    <name evidence="2" type="ORF">SCOCK_230102</name>
</gene>
<reference evidence="2" key="1">
    <citation type="submission" date="2021-05" db="EMBL/GenBank/DDBJ databases">
        <authorList>
            <person name="Arsene-Ploetze F."/>
        </authorList>
    </citation>
    <scope>NUCLEOTIDE SEQUENCE</scope>
    <source>
        <strain evidence="2">DSM 42138</strain>
    </source>
</reference>
<evidence type="ECO:0000313" key="2">
    <source>
        <dbReference type="EMBL" id="CAG6394001.1"/>
    </source>
</evidence>
<feature type="compositionally biased region" description="Basic residues" evidence="1">
    <location>
        <begin position="1"/>
        <end position="13"/>
    </location>
</feature>
<feature type="region of interest" description="Disordered" evidence="1">
    <location>
        <begin position="1"/>
        <end position="128"/>
    </location>
</feature>
<dbReference type="EMBL" id="CAJSLV010000052">
    <property type="protein sequence ID" value="CAG6394001.1"/>
    <property type="molecule type" value="Genomic_DNA"/>
</dbReference>
<feature type="compositionally biased region" description="Basic residues" evidence="1">
    <location>
        <begin position="44"/>
        <end position="54"/>
    </location>
</feature>
<proteinExistence type="predicted"/>